<dbReference type="EMBL" id="HBKO01028115">
    <property type="protein sequence ID" value="CAE2240785.1"/>
    <property type="molecule type" value="Transcribed_RNA"/>
</dbReference>
<organism evidence="3">
    <name type="scientific">Prymnesium polylepis</name>
    <dbReference type="NCBI Taxonomy" id="72548"/>
    <lineage>
        <taxon>Eukaryota</taxon>
        <taxon>Haptista</taxon>
        <taxon>Haptophyta</taxon>
        <taxon>Prymnesiophyceae</taxon>
        <taxon>Prymnesiales</taxon>
        <taxon>Prymnesiaceae</taxon>
        <taxon>Prymnesium</taxon>
    </lineage>
</organism>
<reference evidence="3" key="1">
    <citation type="submission" date="2021-01" db="EMBL/GenBank/DDBJ databases">
        <authorList>
            <person name="Corre E."/>
            <person name="Pelletier E."/>
            <person name="Niang G."/>
            <person name="Scheremetjew M."/>
            <person name="Finn R."/>
            <person name="Kale V."/>
            <person name="Holt S."/>
            <person name="Cochrane G."/>
            <person name="Meng A."/>
            <person name="Brown T."/>
            <person name="Cohen L."/>
        </authorList>
    </citation>
    <scope>NUCLEOTIDE SEQUENCE</scope>
    <source>
        <strain evidence="3">UIO037</strain>
    </source>
</reference>
<feature type="region of interest" description="Disordered" evidence="2">
    <location>
        <begin position="141"/>
        <end position="219"/>
    </location>
</feature>
<evidence type="ECO:0000256" key="2">
    <source>
        <dbReference type="SAM" id="MobiDB-lite"/>
    </source>
</evidence>
<sequence>MLAARLARLSRPTALPPSRHGCRPSQPSAPSRKWTSRFVQRVRTCLRPLRARRRQTTTWRRPSRSSSSSCQSRRRRALRSPEPLCTVSRGPIHQPGTPLLQPTEQVARPPWLQPFSHRGSQIIIKLSCPRRPIVRARPQATTLKDMQAQDIQSRMEANQARKNSSASLSKIPQLARNLSTVRKKSLKPGSRMKLNDARASSRDDLQEFERSASEDANSDPSIVWQGLADTHGFNTEDFARELNTMLEKQNEQISHYLQNQEAMLQEQDKLSPVEVVRTCTRGVTGAYHGALTAAAKISNPAKIADFSQRKMSRFSQVLPGKRRTVEIEPGFGLDGRPLSRISRDTMSERRTG</sequence>
<evidence type="ECO:0000256" key="1">
    <source>
        <dbReference type="SAM" id="Coils"/>
    </source>
</evidence>
<feature type="compositionally biased region" description="Polar residues" evidence="2">
    <location>
        <begin position="141"/>
        <end position="180"/>
    </location>
</feature>
<feature type="region of interest" description="Disordered" evidence="2">
    <location>
        <begin position="50"/>
        <end position="100"/>
    </location>
</feature>
<dbReference type="AlphaFoldDB" id="A0A7S4IVR3"/>
<keyword evidence="1" id="KW-0175">Coiled coil</keyword>
<proteinExistence type="predicted"/>
<accession>A0A7S4IVR3</accession>
<feature type="compositionally biased region" description="Low complexity" evidence="2">
    <location>
        <begin position="56"/>
        <end position="71"/>
    </location>
</feature>
<feature type="region of interest" description="Disordered" evidence="2">
    <location>
        <begin position="1"/>
        <end position="34"/>
    </location>
</feature>
<feature type="coiled-coil region" evidence="1">
    <location>
        <begin position="239"/>
        <end position="266"/>
    </location>
</feature>
<feature type="compositionally biased region" description="Basic and acidic residues" evidence="2">
    <location>
        <begin position="193"/>
        <end position="213"/>
    </location>
</feature>
<name>A0A7S4IVR3_9EUKA</name>
<evidence type="ECO:0000313" key="3">
    <source>
        <dbReference type="EMBL" id="CAE2240785.1"/>
    </source>
</evidence>
<gene>
    <name evidence="3" type="ORF">CPOL0286_LOCUS12917</name>
</gene>
<feature type="region of interest" description="Disordered" evidence="2">
    <location>
        <begin position="331"/>
        <end position="352"/>
    </location>
</feature>
<feature type="compositionally biased region" description="Basic and acidic residues" evidence="2">
    <location>
        <begin position="341"/>
        <end position="352"/>
    </location>
</feature>
<protein>
    <submittedName>
        <fullName evidence="3">Uncharacterized protein</fullName>
    </submittedName>
</protein>